<reference evidence="1" key="1">
    <citation type="submission" date="2021-02" db="EMBL/GenBank/DDBJ databases">
        <authorList>
            <person name="Nowell W R."/>
        </authorList>
    </citation>
    <scope>NUCLEOTIDE SEQUENCE</scope>
</reference>
<sequence>MTSYLAPESPRPFSIVAERYFQKINFRIGLPILNNERTLRISKCQFGEQYEREFCFYLAKHAEVNCSDRLCIVGGESEWALIIQERLFLIKPVHFIDCKLHQDTIKEQLTANTFDRIILLNCLHQINNSLTNEDIKSESQNTNFTFSSPLVSYINILRKSLATNGKLIIIHREPNINTLPLPIEVITNWYNADTHSARLIEQLHRERKKNLELVWEVETIKFSIQKLNWFNLLIHRTFYPLTLSSQKQIADGLRQLNETYFKYHQGLLEMNDRLLFLTVQNATEPLPSRIHLPKLIQSSTNEMNSMNSFNANQTIERLRRKPIPLQTGPHEIWNYKMLVTDEVKELLNLNEHRQDKKRNLFKSSIDFM</sequence>
<dbReference type="AlphaFoldDB" id="A0A814YM54"/>
<dbReference type="InterPro" id="IPR029063">
    <property type="entry name" value="SAM-dependent_MTases_sf"/>
</dbReference>
<comment type="caution">
    <text evidence="1">The sequence shown here is derived from an EMBL/GenBank/DDBJ whole genome shotgun (WGS) entry which is preliminary data.</text>
</comment>
<dbReference type="EMBL" id="CAJNOL010000891">
    <property type="protein sequence ID" value="CAF1230502.1"/>
    <property type="molecule type" value="Genomic_DNA"/>
</dbReference>
<proteinExistence type="predicted"/>
<organism evidence="1 2">
    <name type="scientific">Rotaria sordida</name>
    <dbReference type="NCBI Taxonomy" id="392033"/>
    <lineage>
        <taxon>Eukaryota</taxon>
        <taxon>Metazoa</taxon>
        <taxon>Spiralia</taxon>
        <taxon>Gnathifera</taxon>
        <taxon>Rotifera</taxon>
        <taxon>Eurotatoria</taxon>
        <taxon>Bdelloidea</taxon>
        <taxon>Philodinida</taxon>
        <taxon>Philodinidae</taxon>
        <taxon>Rotaria</taxon>
    </lineage>
</organism>
<dbReference type="SUPFAM" id="SSF53335">
    <property type="entry name" value="S-adenosyl-L-methionine-dependent methyltransferases"/>
    <property type="match status" value="1"/>
</dbReference>
<accession>A0A814YM54</accession>
<evidence type="ECO:0000313" key="1">
    <source>
        <dbReference type="EMBL" id="CAF1230502.1"/>
    </source>
</evidence>
<name>A0A814YM54_9BILA</name>
<keyword evidence="2" id="KW-1185">Reference proteome</keyword>
<evidence type="ECO:0000313" key="2">
    <source>
        <dbReference type="Proteomes" id="UP000663870"/>
    </source>
</evidence>
<protein>
    <submittedName>
        <fullName evidence="1">Uncharacterized protein</fullName>
    </submittedName>
</protein>
<gene>
    <name evidence="1" type="ORF">JXQ802_LOCUS25920</name>
</gene>
<dbReference type="Proteomes" id="UP000663870">
    <property type="component" value="Unassembled WGS sequence"/>
</dbReference>